<dbReference type="EC" id="2.3.1.16" evidence="3"/>
<dbReference type="AlphaFoldDB" id="A0A2X2WT20"/>
<keyword evidence="3" id="KW-0808">Transferase</keyword>
<dbReference type="GO" id="GO:0003988">
    <property type="term" value="F:acetyl-CoA C-acyltransferase activity"/>
    <property type="evidence" value="ECO:0007669"/>
    <property type="project" value="UniProtKB-EC"/>
</dbReference>
<evidence type="ECO:0000259" key="2">
    <source>
        <dbReference type="Pfam" id="PF00108"/>
    </source>
</evidence>
<sequence>MPHVHTPAPGQPRSPARLKTRSSRPVVMTPTGVLKQFNYDEVIRPETTVEALSTLRPAFDPVSGTVTAGTSSALLPMAQPPCW</sequence>
<evidence type="ECO:0000313" key="3">
    <source>
        <dbReference type="EMBL" id="SQB40873.1"/>
    </source>
</evidence>
<proteinExistence type="predicted"/>
<dbReference type="Pfam" id="PF00108">
    <property type="entry name" value="Thiolase_N"/>
    <property type="match status" value="1"/>
</dbReference>
<dbReference type="EMBL" id="UAVY01000010">
    <property type="protein sequence ID" value="SQB40873.1"/>
    <property type="molecule type" value="Genomic_DNA"/>
</dbReference>
<reference evidence="3 4" key="1">
    <citation type="submission" date="2018-06" db="EMBL/GenBank/DDBJ databases">
        <authorList>
            <consortium name="Pathogen Informatics"/>
            <person name="Doyle S."/>
        </authorList>
    </citation>
    <scope>NUCLEOTIDE SEQUENCE [LARGE SCALE GENOMIC DNA]</scope>
    <source>
        <strain evidence="3 4">NCTC10786</strain>
    </source>
</reference>
<dbReference type="InterPro" id="IPR020616">
    <property type="entry name" value="Thiolase_N"/>
</dbReference>
<feature type="region of interest" description="Disordered" evidence="1">
    <location>
        <begin position="1"/>
        <end position="24"/>
    </location>
</feature>
<dbReference type="SUPFAM" id="SSF53901">
    <property type="entry name" value="Thiolase-like"/>
    <property type="match status" value="1"/>
</dbReference>
<protein>
    <submittedName>
        <fullName evidence="3">3-ketoacyl-CoA thiolase</fullName>
        <ecNumber evidence="3">2.3.1.16</ecNumber>
    </submittedName>
</protein>
<keyword evidence="3" id="KW-0012">Acyltransferase</keyword>
<gene>
    <name evidence="3" type="primary">fadA_2</name>
    <name evidence="3" type="ORF">NCTC10786_05995</name>
</gene>
<evidence type="ECO:0000313" key="4">
    <source>
        <dbReference type="Proteomes" id="UP000251584"/>
    </source>
</evidence>
<feature type="domain" description="Thiolase N-terminal" evidence="2">
    <location>
        <begin position="31"/>
        <end position="74"/>
    </location>
</feature>
<organism evidence="3 4">
    <name type="scientific">Citrobacter koseri</name>
    <name type="common">Citrobacter diversus</name>
    <dbReference type="NCBI Taxonomy" id="545"/>
    <lineage>
        <taxon>Bacteria</taxon>
        <taxon>Pseudomonadati</taxon>
        <taxon>Pseudomonadota</taxon>
        <taxon>Gammaproteobacteria</taxon>
        <taxon>Enterobacterales</taxon>
        <taxon>Enterobacteriaceae</taxon>
        <taxon>Citrobacter</taxon>
    </lineage>
</organism>
<evidence type="ECO:0000256" key="1">
    <source>
        <dbReference type="SAM" id="MobiDB-lite"/>
    </source>
</evidence>
<dbReference type="InterPro" id="IPR016039">
    <property type="entry name" value="Thiolase-like"/>
</dbReference>
<dbReference type="Proteomes" id="UP000251584">
    <property type="component" value="Unassembled WGS sequence"/>
</dbReference>
<name>A0A2X2WT20_CITKO</name>
<accession>A0A2X2WT20</accession>
<dbReference type="GO" id="GO:0044281">
    <property type="term" value="P:small molecule metabolic process"/>
    <property type="evidence" value="ECO:0007669"/>
    <property type="project" value="UniProtKB-ARBA"/>
</dbReference>
<dbReference type="Gene3D" id="3.40.47.10">
    <property type="match status" value="1"/>
</dbReference>